<comment type="cofactor">
    <cofactor evidence="7">
        <name>Zn(2+)</name>
        <dbReference type="ChEBI" id="CHEBI:29105"/>
    </cofactor>
    <text evidence="7">Binds 2 Zn(2+) ions per subunit.</text>
</comment>
<feature type="binding site" evidence="7">
    <location>
        <position position="128"/>
    </location>
    <ligand>
        <name>Zn(2+)</name>
        <dbReference type="ChEBI" id="CHEBI:29105"/>
        <label>1</label>
    </ligand>
</feature>
<dbReference type="HAMAP" id="MF_01374">
    <property type="entry name" value="Glyoxalase_2"/>
    <property type="match status" value="1"/>
</dbReference>
<dbReference type="Pfam" id="PF16123">
    <property type="entry name" value="HAGH_C"/>
    <property type="match status" value="1"/>
</dbReference>
<keyword evidence="4 7" id="KW-0479">Metal-binding</keyword>
<evidence type="ECO:0000313" key="9">
    <source>
        <dbReference type="EMBL" id="SUA36022.1"/>
    </source>
</evidence>
<dbReference type="OrthoDB" id="9802248at2"/>
<dbReference type="Proteomes" id="UP000254055">
    <property type="component" value="Unassembled WGS sequence"/>
</dbReference>
<evidence type="ECO:0000256" key="6">
    <source>
        <dbReference type="ARBA" id="ARBA00022833"/>
    </source>
</evidence>
<comment type="function">
    <text evidence="7">Thiolesterase that catalyzes the hydrolysis of S-D-lactoyl-glutathione to form glutathione and D-lactic acid.</text>
</comment>
<dbReference type="Pfam" id="PF00753">
    <property type="entry name" value="Lactamase_B"/>
    <property type="match status" value="1"/>
</dbReference>
<proteinExistence type="inferred from homology"/>
<dbReference type="AlphaFoldDB" id="A0A378WG62"/>
<name>A0A378WG62_9NEIS</name>
<feature type="binding site" evidence="7">
    <location>
        <position position="54"/>
    </location>
    <ligand>
        <name>Zn(2+)</name>
        <dbReference type="ChEBI" id="CHEBI:29105"/>
        <label>1</label>
    </ligand>
</feature>
<dbReference type="InterPro" id="IPR035680">
    <property type="entry name" value="Clx_II_MBL"/>
</dbReference>
<feature type="binding site" evidence="7">
    <location>
        <position position="166"/>
    </location>
    <ligand>
        <name>Zn(2+)</name>
        <dbReference type="ChEBI" id="CHEBI:29105"/>
        <label>2</label>
    </ligand>
</feature>
<dbReference type="Gene3D" id="3.60.15.10">
    <property type="entry name" value="Ribonuclease Z/Hydroxyacylglutathione hydrolase-like"/>
    <property type="match status" value="1"/>
</dbReference>
<evidence type="ECO:0000313" key="10">
    <source>
        <dbReference type="Proteomes" id="UP000254055"/>
    </source>
</evidence>
<dbReference type="GO" id="GO:0046872">
    <property type="term" value="F:metal ion binding"/>
    <property type="evidence" value="ECO:0007669"/>
    <property type="project" value="UniProtKB-KW"/>
</dbReference>
<dbReference type="EC" id="3.1.2.6" evidence="7"/>
<comment type="pathway">
    <text evidence="2 7">Secondary metabolite metabolism; methylglyoxal degradation; (R)-lactate from methylglyoxal: step 2/2.</text>
</comment>
<feature type="binding site" evidence="7">
    <location>
        <position position="56"/>
    </location>
    <ligand>
        <name>Zn(2+)</name>
        <dbReference type="ChEBI" id="CHEBI:29105"/>
        <label>2</label>
    </ligand>
</feature>
<protein>
    <recommendedName>
        <fullName evidence="7">Hydroxyacylglutathione hydrolase</fullName>
        <ecNumber evidence="7">3.1.2.6</ecNumber>
    </recommendedName>
    <alternativeName>
        <fullName evidence="7">Glyoxalase II</fullName>
        <shortName evidence="7">Glx II</shortName>
    </alternativeName>
</protein>
<evidence type="ECO:0000259" key="8">
    <source>
        <dbReference type="SMART" id="SM00849"/>
    </source>
</evidence>
<evidence type="ECO:0000256" key="5">
    <source>
        <dbReference type="ARBA" id="ARBA00022801"/>
    </source>
</evidence>
<dbReference type="InterPro" id="IPR036866">
    <property type="entry name" value="RibonucZ/Hydroxyglut_hydro"/>
</dbReference>
<dbReference type="GO" id="GO:0004416">
    <property type="term" value="F:hydroxyacylglutathione hydrolase activity"/>
    <property type="evidence" value="ECO:0007669"/>
    <property type="project" value="UniProtKB-UniRule"/>
</dbReference>
<dbReference type="InterPro" id="IPR001279">
    <property type="entry name" value="Metallo-B-lactamas"/>
</dbReference>
<dbReference type="GO" id="GO:0019243">
    <property type="term" value="P:methylglyoxal catabolic process to D-lactate via S-lactoyl-glutathione"/>
    <property type="evidence" value="ECO:0007669"/>
    <property type="project" value="UniProtKB-UniRule"/>
</dbReference>
<evidence type="ECO:0000256" key="3">
    <source>
        <dbReference type="ARBA" id="ARBA00006759"/>
    </source>
</evidence>
<dbReference type="EMBL" id="UGRS01000001">
    <property type="protein sequence ID" value="SUA36022.1"/>
    <property type="molecule type" value="Genomic_DNA"/>
</dbReference>
<dbReference type="NCBIfam" id="TIGR03413">
    <property type="entry name" value="GSH_gloB"/>
    <property type="match status" value="1"/>
</dbReference>
<feature type="binding site" evidence="7">
    <location>
        <position position="128"/>
    </location>
    <ligand>
        <name>Zn(2+)</name>
        <dbReference type="ChEBI" id="CHEBI:29105"/>
        <label>2</label>
    </ligand>
</feature>
<reference evidence="9 10" key="1">
    <citation type="submission" date="2018-06" db="EMBL/GenBank/DDBJ databases">
        <authorList>
            <consortium name="Pathogen Informatics"/>
            <person name="Doyle S."/>
        </authorList>
    </citation>
    <scope>NUCLEOTIDE SEQUENCE [LARGE SCALE GENOMIC DNA]</scope>
    <source>
        <strain evidence="9 10">NCTC12229</strain>
    </source>
</reference>
<comment type="similarity">
    <text evidence="3 7">Belongs to the metallo-beta-lactamase superfamily. Glyoxalase II family.</text>
</comment>
<organism evidence="9 10">
    <name type="scientific">Neisseria zoodegmatis</name>
    <dbReference type="NCBI Taxonomy" id="326523"/>
    <lineage>
        <taxon>Bacteria</taxon>
        <taxon>Pseudomonadati</taxon>
        <taxon>Pseudomonadota</taxon>
        <taxon>Betaproteobacteria</taxon>
        <taxon>Neisseriales</taxon>
        <taxon>Neisseriaceae</taxon>
        <taxon>Neisseria</taxon>
    </lineage>
</organism>
<comment type="subunit">
    <text evidence="7">Monomer.</text>
</comment>
<dbReference type="InterPro" id="IPR032282">
    <property type="entry name" value="HAGH_C"/>
</dbReference>
<dbReference type="PANTHER" id="PTHR43705:SF1">
    <property type="entry name" value="HYDROXYACYLGLUTATHIONE HYDROLASE GLOB"/>
    <property type="match status" value="1"/>
</dbReference>
<keyword evidence="5 7" id="KW-0378">Hydrolase</keyword>
<keyword evidence="6 7" id="KW-0862">Zinc</keyword>
<accession>A0A378WG62</accession>
<dbReference type="UniPathway" id="UPA00619">
    <property type="reaction ID" value="UER00676"/>
</dbReference>
<dbReference type="PIRSF" id="PIRSF005457">
    <property type="entry name" value="Glx"/>
    <property type="match status" value="1"/>
</dbReference>
<gene>
    <name evidence="9" type="primary">golB</name>
    <name evidence="7" type="synonym">gloB</name>
    <name evidence="9" type="ORF">NCTC12229_00432</name>
</gene>
<feature type="domain" description="Metallo-beta-lactamase" evidence="8">
    <location>
        <begin position="11"/>
        <end position="166"/>
    </location>
</feature>
<evidence type="ECO:0000256" key="2">
    <source>
        <dbReference type="ARBA" id="ARBA00004963"/>
    </source>
</evidence>
<dbReference type="InterPro" id="IPR050110">
    <property type="entry name" value="Glyoxalase_II_hydrolase"/>
</dbReference>
<dbReference type="InterPro" id="IPR017782">
    <property type="entry name" value="Hydroxyacylglutathione_Hdrlase"/>
</dbReference>
<dbReference type="SUPFAM" id="SSF56281">
    <property type="entry name" value="Metallo-hydrolase/oxidoreductase"/>
    <property type="match status" value="1"/>
</dbReference>
<evidence type="ECO:0000256" key="4">
    <source>
        <dbReference type="ARBA" id="ARBA00022723"/>
    </source>
</evidence>
<feature type="binding site" evidence="7">
    <location>
        <position position="107"/>
    </location>
    <ligand>
        <name>Zn(2+)</name>
        <dbReference type="ChEBI" id="CHEBI:29105"/>
        <label>1</label>
    </ligand>
</feature>
<dbReference type="PANTHER" id="PTHR43705">
    <property type="entry name" value="HYDROXYACYLGLUTATHIONE HYDROLASE"/>
    <property type="match status" value="1"/>
</dbReference>
<dbReference type="CDD" id="cd07723">
    <property type="entry name" value="hydroxyacylglutathione_hydrolase_MBL-fold"/>
    <property type="match status" value="1"/>
</dbReference>
<evidence type="ECO:0000256" key="1">
    <source>
        <dbReference type="ARBA" id="ARBA00001623"/>
    </source>
</evidence>
<feature type="binding site" evidence="7">
    <location>
        <position position="57"/>
    </location>
    <ligand>
        <name>Zn(2+)</name>
        <dbReference type="ChEBI" id="CHEBI:29105"/>
        <label>2</label>
    </ligand>
</feature>
<evidence type="ECO:0000256" key="7">
    <source>
        <dbReference type="HAMAP-Rule" id="MF_01374"/>
    </source>
</evidence>
<dbReference type="SMART" id="SM00849">
    <property type="entry name" value="Lactamase_B"/>
    <property type="match status" value="1"/>
</dbReference>
<feature type="binding site" evidence="7">
    <location>
        <position position="52"/>
    </location>
    <ligand>
        <name>Zn(2+)</name>
        <dbReference type="ChEBI" id="CHEBI:29105"/>
        <label>1</label>
    </ligand>
</feature>
<sequence length="249" mass="27684">MNIHPIPAFSDNYIWLIEHQEEAVCVDPGEADAVIAYLKQHRLSLSQIWITHHHNDHTGGIAALKQAFPECTVYGNLDIPTADINVDEGAKLSFGGNTVEVWATPGHTGTHLGYVLHFSDGLHVFCGDTLFSAGCGRVFTGTAAQLFASLQRYKNLPDETLFYPAHEYTAANLRFAAHIEPDNAHIQTALEEARNIPTLPVNLARERNINPFLRTDRCEIAARVRTLSGINSEDEVEIFAAMRELKNHF</sequence>
<dbReference type="RefSeq" id="WP_115133364.1">
    <property type="nucleotide sequence ID" value="NZ_UGRS01000001.1"/>
</dbReference>
<comment type="catalytic activity">
    <reaction evidence="1 7">
        <text>an S-(2-hydroxyacyl)glutathione + H2O = a 2-hydroxy carboxylate + glutathione + H(+)</text>
        <dbReference type="Rhea" id="RHEA:21864"/>
        <dbReference type="ChEBI" id="CHEBI:15377"/>
        <dbReference type="ChEBI" id="CHEBI:15378"/>
        <dbReference type="ChEBI" id="CHEBI:57925"/>
        <dbReference type="ChEBI" id="CHEBI:58896"/>
        <dbReference type="ChEBI" id="CHEBI:71261"/>
        <dbReference type="EC" id="3.1.2.6"/>
    </reaction>
</comment>